<evidence type="ECO:0000313" key="1">
    <source>
        <dbReference type="EMBL" id="KAK8875341.1"/>
    </source>
</evidence>
<proteinExistence type="predicted"/>
<evidence type="ECO:0000313" key="2">
    <source>
        <dbReference type="Proteomes" id="UP001470230"/>
    </source>
</evidence>
<gene>
    <name evidence="1" type="ORF">M9Y10_005506</name>
</gene>
<sequence length="484" mass="56632">MNSSLYDSFQQIRQNIRMYNRDEIAFHNNDEEEEEFVEDDINEIQKKFLSLLNDFPSENIECLYGQLINFYILLRKIYYFDFPPSSLQFIKESNFHDSIFSLMMNPALDPISQFTLIMIFRYLTLNIFSPETLTIFNNELFLDRLLYFLKLEDKHSEISLECLWAIINIIQFCPNSFFFFDKSGITQYVATKMINSKEFKILCAATRYILLITQRTPDPNLKKALLNQSILKLIDTKDTHPLTFLLQTVLLCMSEDSNIRILLVEENICEKCVDIIIMMKKITKFSQYYGDYAVKILSLIANEGNEHEFQILLQSNVFEAFFNFSYSFFDISPLVHVDVDTYEYTCNFLYGIFCKATPLANQLLNQYEIIPQIINVYLKGPEKKKMCSLSIITSVVELHNMEVCQYILKNEIISAILEMLSSLSPEMLKITILLLQKILSLMPKAKDIYIQNDMIPKLESLIFQEDLGDDSYIIETLLSSVHDD</sequence>
<dbReference type="InterPro" id="IPR011989">
    <property type="entry name" value="ARM-like"/>
</dbReference>
<protein>
    <submittedName>
        <fullName evidence="1">Uncharacterized protein</fullName>
    </submittedName>
</protein>
<dbReference type="Gene3D" id="1.25.10.10">
    <property type="entry name" value="Leucine-rich Repeat Variant"/>
    <property type="match status" value="1"/>
</dbReference>
<name>A0ABR2JC33_9EUKA</name>
<dbReference type="InterPro" id="IPR016024">
    <property type="entry name" value="ARM-type_fold"/>
</dbReference>
<comment type="caution">
    <text evidence="1">The sequence shown here is derived from an EMBL/GenBank/DDBJ whole genome shotgun (WGS) entry which is preliminary data.</text>
</comment>
<dbReference type="SUPFAM" id="SSF48371">
    <property type="entry name" value="ARM repeat"/>
    <property type="match status" value="1"/>
</dbReference>
<accession>A0ABR2JC33</accession>
<dbReference type="Proteomes" id="UP001470230">
    <property type="component" value="Unassembled WGS sequence"/>
</dbReference>
<organism evidence="1 2">
    <name type="scientific">Tritrichomonas musculus</name>
    <dbReference type="NCBI Taxonomy" id="1915356"/>
    <lineage>
        <taxon>Eukaryota</taxon>
        <taxon>Metamonada</taxon>
        <taxon>Parabasalia</taxon>
        <taxon>Tritrichomonadida</taxon>
        <taxon>Tritrichomonadidae</taxon>
        <taxon>Tritrichomonas</taxon>
    </lineage>
</organism>
<keyword evidence="2" id="KW-1185">Reference proteome</keyword>
<reference evidence="1 2" key="1">
    <citation type="submission" date="2024-04" db="EMBL/GenBank/DDBJ databases">
        <title>Tritrichomonas musculus Genome.</title>
        <authorList>
            <person name="Alves-Ferreira E."/>
            <person name="Grigg M."/>
            <person name="Lorenzi H."/>
            <person name="Galac M."/>
        </authorList>
    </citation>
    <scope>NUCLEOTIDE SEQUENCE [LARGE SCALE GENOMIC DNA]</scope>
    <source>
        <strain evidence="1 2">EAF2021</strain>
    </source>
</reference>
<dbReference type="EMBL" id="JAPFFF010000012">
    <property type="protein sequence ID" value="KAK8875341.1"/>
    <property type="molecule type" value="Genomic_DNA"/>
</dbReference>